<protein>
    <submittedName>
        <fullName evidence="4">Aldehyde dehydrogenase</fullName>
    </submittedName>
</protein>
<proteinExistence type="inferred from homology"/>
<keyword evidence="2" id="KW-0560">Oxidoreductase</keyword>
<dbReference type="Gene3D" id="3.40.605.10">
    <property type="entry name" value="Aldehyde Dehydrogenase, Chain A, domain 1"/>
    <property type="match status" value="1"/>
</dbReference>
<dbReference type="CDD" id="cd07149">
    <property type="entry name" value="ALDH_y4uC"/>
    <property type="match status" value="1"/>
</dbReference>
<evidence type="ECO:0000256" key="1">
    <source>
        <dbReference type="ARBA" id="ARBA00009986"/>
    </source>
</evidence>
<dbReference type="InterPro" id="IPR015590">
    <property type="entry name" value="Aldehyde_DH_dom"/>
</dbReference>
<dbReference type="FunFam" id="3.40.605.10:FF:000007">
    <property type="entry name" value="NAD/NADP-dependent betaine aldehyde dehydrogenase"/>
    <property type="match status" value="1"/>
</dbReference>
<dbReference type="Gene3D" id="3.40.309.10">
    <property type="entry name" value="Aldehyde Dehydrogenase, Chain A, domain 2"/>
    <property type="match status" value="1"/>
</dbReference>
<comment type="similarity">
    <text evidence="1">Belongs to the aldehyde dehydrogenase family.</text>
</comment>
<evidence type="ECO:0000313" key="4">
    <source>
        <dbReference type="EMBL" id="ANY67572.1"/>
    </source>
</evidence>
<dbReference type="RefSeq" id="WP_099518761.1">
    <property type="nucleotide sequence ID" value="NZ_CP016808.1"/>
</dbReference>
<evidence type="ECO:0000259" key="3">
    <source>
        <dbReference type="Pfam" id="PF00171"/>
    </source>
</evidence>
<dbReference type="InterPro" id="IPR016162">
    <property type="entry name" value="Ald_DH_N"/>
</dbReference>
<dbReference type="EMBL" id="CP016808">
    <property type="protein sequence ID" value="ANY67572.1"/>
    <property type="molecule type" value="Genomic_DNA"/>
</dbReference>
<feature type="domain" description="Aldehyde dehydrogenase" evidence="3">
    <location>
        <begin position="20"/>
        <end position="469"/>
    </location>
</feature>
<dbReference type="InterPro" id="IPR051020">
    <property type="entry name" value="ALDH-related_metabolic_enz"/>
</dbReference>
<name>A0A1B2DIM5_9BACL</name>
<reference evidence="4" key="1">
    <citation type="submission" date="2016-08" db="EMBL/GenBank/DDBJ databases">
        <title>Complete Genome Seqeunce of Paenibacillus sp. BIHB 4019 from tea rhizoplane.</title>
        <authorList>
            <person name="Thakur R."/>
            <person name="Swarnkar M.K."/>
            <person name="Gulati A."/>
        </authorList>
    </citation>
    <scope>NUCLEOTIDE SEQUENCE [LARGE SCALE GENOMIC DNA]</scope>
    <source>
        <strain evidence="4">BIHB4019</strain>
    </source>
</reference>
<sequence length="475" mass="50811">MKQNLYVFGQEAAAQQYDSLRSPYSGEVIAEVASATIEQADQAIEAALEAAAVMRKLPAYRRAEILAKVASLLQERKEEVAKIVAMEAAKPIKTARAEVDRTVQTYQFAAEEAKRIHGEMVPLDAAPGGEGRLAYTLREPLGVIGAITPFNFPLNLVAHKVGPSLAAGNTVVLKPAPQTPLSAYFIAKLFEEAGLPPGALNVISGDGKLLGEKLVQDARVKMITFTGSPEVGIGIRKQAGLKRVTLELGSNSAVIIDKDSDVDAVAARCVTGAYSYQGQICISLQRIFVMDELYDAFVSKFIALAVALRTGDPLNEHTDVSSLITEAATKRAMDWVAEAVQLGAELAIGGRVDEQGVMQPTVLLHVPAEAKVSCKEVFAPIVLINKISSIEEGIQQVNASDYGLQAGIFTQNIGKALDAADALHVGGVLINDIPTFRVDQMPYGGVKLSGTGREGIKYAVEEMLEMKLVIVNRNK</sequence>
<evidence type="ECO:0000256" key="2">
    <source>
        <dbReference type="ARBA" id="ARBA00023002"/>
    </source>
</evidence>
<dbReference type="PANTHER" id="PTHR42991:SF1">
    <property type="entry name" value="ALDEHYDE DEHYDROGENASE"/>
    <property type="match status" value="1"/>
</dbReference>
<dbReference type="Pfam" id="PF00171">
    <property type="entry name" value="Aldedh"/>
    <property type="match status" value="1"/>
</dbReference>
<dbReference type="SUPFAM" id="SSF53720">
    <property type="entry name" value="ALDH-like"/>
    <property type="match status" value="1"/>
</dbReference>
<gene>
    <name evidence="4" type="ORF">BBD42_14640</name>
</gene>
<dbReference type="PANTHER" id="PTHR42991">
    <property type="entry name" value="ALDEHYDE DEHYDROGENASE"/>
    <property type="match status" value="1"/>
</dbReference>
<dbReference type="InterPro" id="IPR016161">
    <property type="entry name" value="Ald_DH/histidinol_DH"/>
</dbReference>
<dbReference type="AlphaFoldDB" id="A0A1B2DIM5"/>
<dbReference type="InterPro" id="IPR016163">
    <property type="entry name" value="Ald_DH_C"/>
</dbReference>
<accession>A0A1B2DIM5</accession>
<dbReference type="GO" id="GO:0008911">
    <property type="term" value="F:lactaldehyde dehydrogenase (NAD+) activity"/>
    <property type="evidence" value="ECO:0007669"/>
    <property type="project" value="TreeGrafter"/>
</dbReference>
<organism evidence="4">
    <name type="scientific">Paenibacillus sp. BIHB 4019</name>
    <dbReference type="NCBI Taxonomy" id="1870819"/>
    <lineage>
        <taxon>Bacteria</taxon>
        <taxon>Bacillati</taxon>
        <taxon>Bacillota</taxon>
        <taxon>Bacilli</taxon>
        <taxon>Bacillales</taxon>
        <taxon>Paenibacillaceae</taxon>
        <taxon>Paenibacillus</taxon>
    </lineage>
</organism>